<dbReference type="PROSITE" id="PS50082">
    <property type="entry name" value="WD_REPEATS_2"/>
    <property type="match status" value="2"/>
</dbReference>
<reference evidence="5" key="1">
    <citation type="submission" date="2025-08" db="UniProtKB">
        <authorList>
            <consortium name="RefSeq"/>
        </authorList>
    </citation>
    <scope>IDENTIFICATION</scope>
</reference>
<name>A0A9W3BEK3_BIOGL</name>
<feature type="region of interest" description="Disordered" evidence="2">
    <location>
        <begin position="384"/>
        <end position="431"/>
    </location>
</feature>
<dbReference type="Proteomes" id="UP001165740">
    <property type="component" value="Chromosome 9"/>
</dbReference>
<dbReference type="Gene3D" id="2.130.10.10">
    <property type="entry name" value="YVTN repeat-like/Quinoprotein amine dehydrogenase"/>
    <property type="match status" value="2"/>
</dbReference>
<dbReference type="SMART" id="SM00320">
    <property type="entry name" value="WD40"/>
    <property type="match status" value="7"/>
</dbReference>
<gene>
    <name evidence="5" type="primary">LOC106073500</name>
</gene>
<proteinExistence type="predicted"/>
<dbReference type="InterPro" id="IPR015943">
    <property type="entry name" value="WD40/YVTN_repeat-like_dom_sf"/>
</dbReference>
<dbReference type="Pfam" id="PF25602">
    <property type="entry name" value="WDR47_COR"/>
    <property type="match status" value="1"/>
</dbReference>
<keyword evidence="4" id="KW-1185">Reference proteome</keyword>
<feature type="repeat" description="WD" evidence="1">
    <location>
        <begin position="685"/>
        <end position="725"/>
    </location>
</feature>
<dbReference type="InterPro" id="IPR057749">
    <property type="entry name" value="WDR47_COR"/>
</dbReference>
<feature type="compositionally biased region" description="Polar residues" evidence="2">
    <location>
        <begin position="511"/>
        <end position="524"/>
    </location>
</feature>
<dbReference type="PROSITE" id="PS50896">
    <property type="entry name" value="LISH"/>
    <property type="match status" value="1"/>
</dbReference>
<dbReference type="PANTHER" id="PTHR19863">
    <property type="entry name" value="NEMITIN (NEURONAL ENRICHED MAP INTERACTING PROTEIN) HOMOLOG"/>
    <property type="match status" value="1"/>
</dbReference>
<dbReference type="RefSeq" id="XP_055897897.1">
    <property type="nucleotide sequence ID" value="XM_056041922.1"/>
</dbReference>
<protein>
    <submittedName>
        <fullName evidence="5">WD repeat-containing protein 47-like isoform X2</fullName>
    </submittedName>
</protein>
<evidence type="ECO:0000313" key="4">
    <source>
        <dbReference type="Proteomes" id="UP001165740"/>
    </source>
</evidence>
<sequence length="852" mass="95167">MPSGNLTINETEVVKLVAEFLQNRTLNISMLSLERETGVINGLFSDDMLFLRQLILDGQWDDVIDFIQPLISIEAFDSKKFQYTILKHKYLELLCIKSEPNVMQNYETTVDEVVKCLNTLESLCSSKEDYSNLCFLLSLPKLSDHSEYQNWNPSNARVECFRQVEPLLRPYLPIEKKDEQKNQMSCNDRLMQLLLKGMLYESCVDYCQQQATGGQNGMTYSTLLTDTGFSDADLSLLAWLQCIPYEVFSCPFEQRAISVDIRPLIKPSLEASWSEQILVTPIKPKMFPHSAVPAMRSRSAELMTRSLNPQFDGLSSGLWQGNRLEWSAPQNQAALSQSMMPGGIPNNPRDPMLMSMEKLFSEGEVIDTRTSISEELKGLQRASLNLSKPGSPAPSVKAPTKSSSPSRSVTKSETPPWSSQSSSTKDSSNELYKEYQRQRQRLQEQLELQEKQRELYQRELNEIDKKAQQAIGDNRLSEELLFSHLNDVPTIASLQITAGEPRPMAGKSVTPLANTRRSSEVSKSPSHKPGFIPVTKIEDQQAIRAIAFHPRGNFYALGSNSKMLRVCAFPNMGNLREEHVAYETSVVYKHAKHHKGSIYCCAWNPLGDLIATGSNDKTIKLTRFNEDTLSAEGTSMELGFHDGTVRDLVFMQDVTNRSSILISGGAGDCKIYVSDCESGAPIRAMAGHTAHIYSLHTWGGCMFVSGSQDKTARFWDLRASTPITVVPAPSGSPYASVCVDPSGRLMVSGHEDGVVMLYDIRGAKVVQSFQPHTGECRSARFSNNAYYLLTVAYDQRIVITDLHGDLLRPLPSVVVGEHKDKVIQGRWHPTQFAFVTSSADRSAICWGLPTVM</sequence>
<dbReference type="InterPro" id="IPR006595">
    <property type="entry name" value="CTLH_C"/>
</dbReference>
<feature type="region of interest" description="Disordered" evidence="2">
    <location>
        <begin position="502"/>
        <end position="531"/>
    </location>
</feature>
<evidence type="ECO:0000259" key="3">
    <source>
        <dbReference type="PROSITE" id="PS50897"/>
    </source>
</evidence>
<dbReference type="SMART" id="SM00668">
    <property type="entry name" value="CTLH"/>
    <property type="match status" value="1"/>
</dbReference>
<organism evidence="4 5">
    <name type="scientific">Biomphalaria glabrata</name>
    <name type="common">Bloodfluke planorb</name>
    <name type="synonym">Freshwater snail</name>
    <dbReference type="NCBI Taxonomy" id="6526"/>
    <lineage>
        <taxon>Eukaryota</taxon>
        <taxon>Metazoa</taxon>
        <taxon>Spiralia</taxon>
        <taxon>Lophotrochozoa</taxon>
        <taxon>Mollusca</taxon>
        <taxon>Gastropoda</taxon>
        <taxon>Heterobranchia</taxon>
        <taxon>Euthyneura</taxon>
        <taxon>Panpulmonata</taxon>
        <taxon>Hygrophila</taxon>
        <taxon>Lymnaeoidea</taxon>
        <taxon>Planorbidae</taxon>
        <taxon>Biomphalaria</taxon>
    </lineage>
</organism>
<accession>A0A9W3BEK3</accession>
<dbReference type="Pfam" id="PF00400">
    <property type="entry name" value="WD40"/>
    <property type="match status" value="4"/>
</dbReference>
<feature type="domain" description="CTLH" evidence="3">
    <location>
        <begin position="44"/>
        <end position="101"/>
    </location>
</feature>
<dbReference type="InterPro" id="IPR006594">
    <property type="entry name" value="LisH"/>
</dbReference>
<evidence type="ECO:0000256" key="2">
    <source>
        <dbReference type="SAM" id="MobiDB-lite"/>
    </source>
</evidence>
<dbReference type="GeneID" id="106073500"/>
<evidence type="ECO:0000256" key="1">
    <source>
        <dbReference type="PROSITE-ProRule" id="PRU00221"/>
    </source>
</evidence>
<feature type="repeat" description="WD" evidence="1">
    <location>
        <begin position="591"/>
        <end position="621"/>
    </location>
</feature>
<dbReference type="AlphaFoldDB" id="A0A9W3BEK3"/>
<feature type="compositionally biased region" description="Low complexity" evidence="2">
    <location>
        <begin position="399"/>
        <end position="426"/>
    </location>
</feature>
<dbReference type="InterPro" id="IPR036322">
    <property type="entry name" value="WD40_repeat_dom_sf"/>
</dbReference>
<dbReference type="PANTHER" id="PTHR19863:SF5">
    <property type="entry name" value="WD REPEAT-CONTAINING PROTEIN 47"/>
    <property type="match status" value="1"/>
</dbReference>
<evidence type="ECO:0000313" key="5">
    <source>
        <dbReference type="RefSeq" id="XP_055897897.1"/>
    </source>
</evidence>
<dbReference type="PROSITE" id="PS50897">
    <property type="entry name" value="CTLH"/>
    <property type="match status" value="1"/>
</dbReference>
<dbReference type="InterPro" id="IPR040067">
    <property type="entry name" value="WDR47"/>
</dbReference>
<keyword evidence="1" id="KW-0853">WD repeat</keyword>
<dbReference type="SUPFAM" id="SSF50978">
    <property type="entry name" value="WD40 repeat-like"/>
    <property type="match status" value="1"/>
</dbReference>
<dbReference type="InterPro" id="IPR001680">
    <property type="entry name" value="WD40_rpt"/>
</dbReference>
<dbReference type="CDD" id="cd00200">
    <property type="entry name" value="WD40"/>
    <property type="match status" value="1"/>
</dbReference>